<dbReference type="InterPro" id="IPR036397">
    <property type="entry name" value="RNaseH_sf"/>
</dbReference>
<proteinExistence type="predicted"/>
<dbReference type="InterPro" id="IPR009057">
    <property type="entry name" value="Homeodomain-like_sf"/>
</dbReference>
<dbReference type="AlphaFoldDB" id="A0A7T6ZBD1"/>
<dbReference type="KEGG" id="scib:HUG20_08480"/>
<dbReference type="SUPFAM" id="SSF53098">
    <property type="entry name" value="Ribonuclease H-like"/>
    <property type="match status" value="1"/>
</dbReference>
<gene>
    <name evidence="2" type="ORF">HUG20_08480</name>
</gene>
<dbReference type="InterPro" id="IPR012337">
    <property type="entry name" value="RNaseH-like_sf"/>
</dbReference>
<dbReference type="PANTHER" id="PTHR35004:SF6">
    <property type="entry name" value="TRANSPOSASE"/>
    <property type="match status" value="1"/>
</dbReference>
<keyword evidence="3" id="KW-1185">Reference proteome</keyword>
<dbReference type="Pfam" id="PF13565">
    <property type="entry name" value="HTH_32"/>
    <property type="match status" value="1"/>
</dbReference>
<protein>
    <submittedName>
        <fullName evidence="2">Transposase</fullName>
    </submittedName>
</protein>
<dbReference type="InterPro" id="IPR001584">
    <property type="entry name" value="Integrase_cat-core"/>
</dbReference>
<dbReference type="EMBL" id="CP054706">
    <property type="protein sequence ID" value="QQK79916.1"/>
    <property type="molecule type" value="Genomic_DNA"/>
</dbReference>
<organism evidence="2 3">
    <name type="scientific">Salicibibacter cibi</name>
    <dbReference type="NCBI Taxonomy" id="2743001"/>
    <lineage>
        <taxon>Bacteria</taxon>
        <taxon>Bacillati</taxon>
        <taxon>Bacillota</taxon>
        <taxon>Bacilli</taxon>
        <taxon>Bacillales</taxon>
        <taxon>Bacillaceae</taxon>
        <taxon>Salicibibacter</taxon>
    </lineage>
</organism>
<dbReference type="Pfam" id="PF00665">
    <property type="entry name" value="rve"/>
    <property type="match status" value="1"/>
</dbReference>
<dbReference type="PROSITE" id="PS50994">
    <property type="entry name" value="INTEGRASE"/>
    <property type="match status" value="1"/>
</dbReference>
<evidence type="ECO:0000313" key="3">
    <source>
        <dbReference type="Proteomes" id="UP000595349"/>
    </source>
</evidence>
<dbReference type="Gene3D" id="3.30.420.10">
    <property type="entry name" value="Ribonuclease H-like superfamily/Ribonuclease H"/>
    <property type="match status" value="1"/>
</dbReference>
<dbReference type="Proteomes" id="UP000595349">
    <property type="component" value="Chromosome"/>
</dbReference>
<sequence length="254" mass="29322">MDEQTKENVALFRYGLITPLLNDLVERKDYLDQQAQKTHDMPYYGEKQIAAKTILEWLSAYRREGFDGLKPRHRGDKGNARRLSPDQQDHILACREEVPDMPVTVFYQQLIQKGDINAGEVSYATVNRLLKQQGLTDKETKDARRKRFAHGKVNVLWQGDVSHGPFIRKKQTYLYAYIDDCSRLVPYAQFFDNEKFDGLREITKEALLRRGVPKVLYADNGKIYRSETLQFACAQLGITLSHTQPYDAPAKGYV</sequence>
<evidence type="ECO:0000259" key="1">
    <source>
        <dbReference type="PROSITE" id="PS50994"/>
    </source>
</evidence>
<reference evidence="2 3" key="1">
    <citation type="submission" date="2020-06" db="EMBL/GenBank/DDBJ databases">
        <title>Genomic analysis of Salicibibacter sp. NKC21-4.</title>
        <authorList>
            <person name="Oh Y.J."/>
        </authorList>
    </citation>
    <scope>NUCLEOTIDE SEQUENCE [LARGE SCALE GENOMIC DNA]</scope>
    <source>
        <strain evidence="2 3">NKC21-4</strain>
    </source>
</reference>
<dbReference type="PANTHER" id="PTHR35004">
    <property type="entry name" value="TRANSPOSASE RV3428C-RELATED"/>
    <property type="match status" value="1"/>
</dbReference>
<name>A0A7T6ZBD1_9BACI</name>
<dbReference type="GO" id="GO:0015074">
    <property type="term" value="P:DNA integration"/>
    <property type="evidence" value="ECO:0007669"/>
    <property type="project" value="InterPro"/>
</dbReference>
<dbReference type="SUPFAM" id="SSF46689">
    <property type="entry name" value="Homeodomain-like"/>
    <property type="match status" value="1"/>
</dbReference>
<feature type="domain" description="Integrase catalytic" evidence="1">
    <location>
        <begin position="148"/>
        <end position="254"/>
    </location>
</feature>
<accession>A0A7T6ZBD1</accession>
<dbReference type="GO" id="GO:0003676">
    <property type="term" value="F:nucleic acid binding"/>
    <property type="evidence" value="ECO:0007669"/>
    <property type="project" value="InterPro"/>
</dbReference>
<evidence type="ECO:0000313" key="2">
    <source>
        <dbReference type="EMBL" id="QQK79916.1"/>
    </source>
</evidence>